<evidence type="ECO:0000256" key="2">
    <source>
        <dbReference type="ARBA" id="ARBA00022475"/>
    </source>
</evidence>
<keyword evidence="9" id="KW-1185">Reference proteome</keyword>
<comment type="caution">
    <text evidence="8">The sequence shown here is derived from an EMBL/GenBank/DDBJ whole genome shotgun (WGS) entry which is preliminary data.</text>
</comment>
<dbReference type="RefSeq" id="WP_344080735.1">
    <property type="nucleotide sequence ID" value="NZ_BAAAPO010000007.1"/>
</dbReference>
<gene>
    <name evidence="8" type="ORF">GCM10009811_04690</name>
</gene>
<keyword evidence="4 6" id="KW-1133">Transmembrane helix</keyword>
<accession>A0ABP4XGL7</accession>
<keyword evidence="5 6" id="KW-0472">Membrane</keyword>
<comment type="subcellular location">
    <subcellularLocation>
        <location evidence="1">Cell membrane</location>
        <topology evidence="1">Multi-pass membrane protein</topology>
    </subcellularLocation>
</comment>
<evidence type="ECO:0000256" key="1">
    <source>
        <dbReference type="ARBA" id="ARBA00004651"/>
    </source>
</evidence>
<dbReference type="PANTHER" id="PTHR35007">
    <property type="entry name" value="INTEGRAL MEMBRANE PROTEIN-RELATED"/>
    <property type="match status" value="1"/>
</dbReference>
<name>A0ABP4XGL7_9MICO</name>
<evidence type="ECO:0000259" key="7">
    <source>
        <dbReference type="Pfam" id="PF00482"/>
    </source>
</evidence>
<dbReference type="Pfam" id="PF00482">
    <property type="entry name" value="T2SSF"/>
    <property type="match status" value="1"/>
</dbReference>
<feature type="transmembrane region" description="Helical" evidence="6">
    <location>
        <begin position="139"/>
        <end position="161"/>
    </location>
</feature>
<evidence type="ECO:0000256" key="5">
    <source>
        <dbReference type="ARBA" id="ARBA00023136"/>
    </source>
</evidence>
<dbReference type="PANTHER" id="PTHR35007:SF2">
    <property type="entry name" value="PILUS ASSEMBLE PROTEIN"/>
    <property type="match status" value="1"/>
</dbReference>
<dbReference type="EMBL" id="BAAAPO010000007">
    <property type="protein sequence ID" value="GAA1782221.1"/>
    <property type="molecule type" value="Genomic_DNA"/>
</dbReference>
<organism evidence="8 9">
    <name type="scientific">Nostocoides veronense</name>
    <dbReference type="NCBI Taxonomy" id="330836"/>
    <lineage>
        <taxon>Bacteria</taxon>
        <taxon>Bacillati</taxon>
        <taxon>Actinomycetota</taxon>
        <taxon>Actinomycetes</taxon>
        <taxon>Micrococcales</taxon>
        <taxon>Intrasporangiaceae</taxon>
        <taxon>Nostocoides</taxon>
    </lineage>
</organism>
<feature type="domain" description="Type II secretion system protein GspF" evidence="7">
    <location>
        <begin position="181"/>
        <end position="304"/>
    </location>
</feature>
<reference evidence="9" key="1">
    <citation type="journal article" date="2019" name="Int. J. Syst. Evol. Microbiol.">
        <title>The Global Catalogue of Microorganisms (GCM) 10K type strain sequencing project: providing services to taxonomists for standard genome sequencing and annotation.</title>
        <authorList>
            <consortium name="The Broad Institute Genomics Platform"/>
            <consortium name="The Broad Institute Genome Sequencing Center for Infectious Disease"/>
            <person name="Wu L."/>
            <person name="Ma J."/>
        </authorList>
    </citation>
    <scope>NUCLEOTIDE SEQUENCE [LARGE SCALE GENOMIC DNA]</scope>
    <source>
        <strain evidence="9">JCM 15592</strain>
    </source>
</reference>
<feature type="transmembrane region" description="Helical" evidence="6">
    <location>
        <begin position="286"/>
        <end position="306"/>
    </location>
</feature>
<evidence type="ECO:0000256" key="6">
    <source>
        <dbReference type="SAM" id="Phobius"/>
    </source>
</evidence>
<proteinExistence type="predicted"/>
<feature type="transmembrane region" description="Helical" evidence="6">
    <location>
        <begin position="114"/>
        <end position="133"/>
    </location>
</feature>
<evidence type="ECO:0000256" key="3">
    <source>
        <dbReference type="ARBA" id="ARBA00022692"/>
    </source>
</evidence>
<sequence>MNPVFELGPGRWGALVGVTLAAGILLIARHAVARRRPTLQARVAPYLVDTVGFTRLRQREVIHPAGVVAVLGRPLVRDGARFVERVLGGAESVRARLVRAGRAPDVERFRAEQVIAGAVGAVLGGVFGVFLVLSGNSGVFLLIWLVALGGAIGVVAWDQWLSHQANAREARMLAEFPTVAELLALAVGAGEGAVGALERVCRLSQGELATELGRCLADARAGANLPRALGGLAERTGLTSLSRFVDGVVIAVERGTPLADVLRAQAQDVREEGRRDLMEKGGKKEIAMMVPVVFLVLPVTILFAVYPGFDFLNFSM</sequence>
<evidence type="ECO:0000256" key="4">
    <source>
        <dbReference type="ARBA" id="ARBA00022989"/>
    </source>
</evidence>
<evidence type="ECO:0000313" key="8">
    <source>
        <dbReference type="EMBL" id="GAA1782221.1"/>
    </source>
</evidence>
<keyword evidence="3 6" id="KW-0812">Transmembrane</keyword>
<protein>
    <submittedName>
        <fullName evidence="8">Type II secretion system F family protein</fullName>
    </submittedName>
</protein>
<dbReference type="Proteomes" id="UP001499938">
    <property type="component" value="Unassembled WGS sequence"/>
</dbReference>
<feature type="transmembrane region" description="Helical" evidence="6">
    <location>
        <begin position="12"/>
        <end position="32"/>
    </location>
</feature>
<evidence type="ECO:0000313" key="9">
    <source>
        <dbReference type="Proteomes" id="UP001499938"/>
    </source>
</evidence>
<keyword evidence="2" id="KW-1003">Cell membrane</keyword>
<dbReference type="InterPro" id="IPR018076">
    <property type="entry name" value="T2SS_GspF_dom"/>
</dbReference>